<feature type="binding site" evidence="9">
    <location>
        <position position="328"/>
    </location>
    <ligand>
        <name>substrate</name>
    </ligand>
</feature>
<keyword evidence="5 9" id="KW-0949">S-adenosyl-L-methionine</keyword>
<feature type="binding site" evidence="9">
    <location>
        <position position="423"/>
    </location>
    <ligand>
        <name>substrate</name>
    </ligand>
</feature>
<dbReference type="InterPro" id="IPR005815">
    <property type="entry name" value="BioA"/>
</dbReference>
<evidence type="ECO:0000256" key="5">
    <source>
        <dbReference type="ARBA" id="ARBA00022691"/>
    </source>
</evidence>
<name>A0ABS1GFN9_9AQUI</name>
<keyword evidence="9" id="KW-0963">Cytoplasm</keyword>
<proteinExistence type="inferred from homology"/>
<keyword evidence="7 9" id="KW-0663">Pyridoxal phosphate</keyword>
<dbReference type="PIRSF" id="PIRSF000521">
    <property type="entry name" value="Transaminase_4ab_Lys_Orn"/>
    <property type="match status" value="1"/>
</dbReference>
<comment type="similarity">
    <text evidence="9">Belongs to the class-III pyridoxal-phosphate-dependent aminotransferase family. BioA subfamily.</text>
</comment>
<comment type="function">
    <text evidence="9">Catalyzes the transfer of the alpha-amino group from S-adenosyl-L-methionine (SAM) to 7-keto-8-aminopelargonic acid (KAPA) to form 7,8-diaminopelargonic acid (DAPA). It is the only aminotransferase known to utilize SAM as an amino donor.</text>
</comment>
<evidence type="ECO:0000313" key="11">
    <source>
        <dbReference type="Proteomes" id="UP000772812"/>
    </source>
</evidence>
<feature type="site" description="Participates in the substrate recognition with KAPA and in a stacking interaction with the adenine ring of SAM" evidence="9">
    <location>
        <position position="24"/>
    </location>
</feature>
<evidence type="ECO:0000256" key="2">
    <source>
        <dbReference type="ARBA" id="ARBA00005063"/>
    </source>
</evidence>
<comment type="pathway">
    <text evidence="2 9">Cofactor biosynthesis; biotin biosynthesis; 7,8-diaminononanoate from 8-amino-7-oxononanoate (SAM route): step 1/1.</text>
</comment>
<gene>
    <name evidence="9 10" type="primary">bioA</name>
    <name evidence="10" type="ORF">GWK41_01550</name>
</gene>
<feature type="binding site" evidence="9">
    <location>
        <position position="293"/>
    </location>
    <ligand>
        <name>substrate</name>
    </ligand>
</feature>
<comment type="catalytic activity">
    <reaction evidence="8 9">
        <text>(8S)-8-amino-7-oxononanoate + S-adenosyl-L-methionine = S-adenosyl-4-methylsulfanyl-2-oxobutanoate + (7R,8S)-7,8-diammoniononanoate</text>
        <dbReference type="Rhea" id="RHEA:16861"/>
        <dbReference type="ChEBI" id="CHEBI:16490"/>
        <dbReference type="ChEBI" id="CHEBI:59789"/>
        <dbReference type="ChEBI" id="CHEBI:149468"/>
        <dbReference type="ChEBI" id="CHEBI:149469"/>
        <dbReference type="EC" id="2.6.1.62"/>
    </reaction>
</comment>
<dbReference type="Gene3D" id="3.40.640.10">
    <property type="entry name" value="Type I PLP-dependent aspartate aminotransferase-like (Major domain)"/>
    <property type="match status" value="1"/>
</dbReference>
<evidence type="ECO:0000313" key="10">
    <source>
        <dbReference type="EMBL" id="MBK3331748.1"/>
    </source>
</evidence>
<keyword evidence="11" id="KW-1185">Reference proteome</keyword>
<evidence type="ECO:0000256" key="9">
    <source>
        <dbReference type="HAMAP-Rule" id="MF_00834"/>
    </source>
</evidence>
<feature type="binding site" evidence="9">
    <location>
        <position position="154"/>
    </location>
    <ligand>
        <name>substrate</name>
    </ligand>
</feature>
<feature type="binding site" evidence="9">
    <location>
        <position position="264"/>
    </location>
    <ligand>
        <name>pyridoxal 5'-phosphate</name>
        <dbReference type="ChEBI" id="CHEBI:597326"/>
    </ligand>
</feature>
<feature type="binding site" evidence="9">
    <location>
        <begin position="121"/>
        <end position="122"/>
    </location>
    <ligand>
        <name>pyridoxal 5'-phosphate</name>
        <dbReference type="ChEBI" id="CHEBI:597326"/>
    </ligand>
</feature>
<dbReference type="InterPro" id="IPR005814">
    <property type="entry name" value="Aminotrans_3"/>
</dbReference>
<comment type="cofactor">
    <cofactor evidence="1 9">
        <name>pyridoxal 5'-phosphate</name>
        <dbReference type="ChEBI" id="CHEBI:597326"/>
    </cofactor>
</comment>
<comment type="subunit">
    <text evidence="9">Homodimer.</text>
</comment>
<organism evidence="10 11">
    <name type="scientific">Persephonella atlantica</name>
    <dbReference type="NCBI Taxonomy" id="2699429"/>
    <lineage>
        <taxon>Bacteria</taxon>
        <taxon>Pseudomonadati</taxon>
        <taxon>Aquificota</taxon>
        <taxon>Aquificia</taxon>
        <taxon>Aquificales</taxon>
        <taxon>Hydrogenothermaceae</taxon>
        <taxon>Persephonella</taxon>
    </lineage>
</organism>
<keyword evidence="3 9" id="KW-0032">Aminotransferase</keyword>
<evidence type="ECO:0000256" key="1">
    <source>
        <dbReference type="ARBA" id="ARBA00001933"/>
    </source>
</evidence>
<dbReference type="InterPro" id="IPR049704">
    <property type="entry name" value="Aminotrans_3_PPA_site"/>
</dbReference>
<evidence type="ECO:0000256" key="6">
    <source>
        <dbReference type="ARBA" id="ARBA00022756"/>
    </source>
</evidence>
<evidence type="ECO:0000256" key="4">
    <source>
        <dbReference type="ARBA" id="ARBA00022679"/>
    </source>
</evidence>
<comment type="caution">
    <text evidence="9">Lacks conserved residue(s) required for the propagation of feature annotation.</text>
</comment>
<comment type="caution">
    <text evidence="10">The sequence shown here is derived from an EMBL/GenBank/DDBJ whole genome shotgun (WGS) entry which is preliminary data.</text>
</comment>
<feature type="modified residue" description="N6-(pyridoxal phosphate)lysine" evidence="9">
    <location>
        <position position="293"/>
    </location>
</feature>
<dbReference type="PROSITE" id="PS00600">
    <property type="entry name" value="AA_TRANSFER_CLASS_3"/>
    <property type="match status" value="1"/>
</dbReference>
<comment type="subcellular location">
    <subcellularLocation>
        <location evidence="9">Cytoplasm</location>
    </subcellularLocation>
</comment>
<feature type="binding site" evidence="9">
    <location>
        <begin position="329"/>
        <end position="330"/>
    </location>
    <ligand>
        <name>pyridoxal 5'-phosphate</name>
        <dbReference type="ChEBI" id="CHEBI:597326"/>
    </ligand>
</feature>
<dbReference type="NCBIfam" id="TIGR00508">
    <property type="entry name" value="bioA"/>
    <property type="match status" value="1"/>
</dbReference>
<dbReference type="PANTHER" id="PTHR42684">
    <property type="entry name" value="ADENOSYLMETHIONINE-8-AMINO-7-OXONONANOATE AMINOTRANSFERASE"/>
    <property type="match status" value="1"/>
</dbReference>
<protein>
    <recommendedName>
        <fullName evidence="9">Adenosylmethionine-8-amino-7-oxononanoate aminotransferase</fullName>
        <ecNumber evidence="9">2.6.1.62</ecNumber>
    </recommendedName>
    <alternativeName>
        <fullName evidence="9">7,8-diamino-pelargonic acid aminotransferase</fullName>
        <shortName evidence="9">DAPA AT</shortName>
        <shortName evidence="9">DAPA aminotransferase</shortName>
    </alternativeName>
    <alternativeName>
        <fullName evidence="9">7,8-diaminononanoate synthase</fullName>
        <shortName evidence="9">DANS</shortName>
    </alternativeName>
    <alternativeName>
        <fullName evidence="9">Diaminopelargonic acid synthase</fullName>
    </alternativeName>
</protein>
<dbReference type="Pfam" id="PF00202">
    <property type="entry name" value="Aminotran_3"/>
    <property type="match status" value="1"/>
</dbReference>
<dbReference type="InterPro" id="IPR015422">
    <property type="entry name" value="PyrdxlP-dep_Trfase_small"/>
</dbReference>
<accession>A0ABS1GFN9</accession>
<dbReference type="CDD" id="cd00610">
    <property type="entry name" value="OAT_like"/>
    <property type="match status" value="1"/>
</dbReference>
<reference evidence="10 11" key="1">
    <citation type="journal article" date="2021" name="Syst. Appl. Microbiol.">
        <title>Persephonella atlantica sp. nov.: How to adapt to physico-chemical gradients in high temperature hydrothermal habitats.</title>
        <authorList>
            <person name="Francois D.X."/>
            <person name="Godfroy A."/>
            <person name="Mathien C."/>
            <person name="Aube J."/>
            <person name="Cathalot C."/>
            <person name="Lesongeur F."/>
            <person name="L'Haridon S."/>
            <person name="Philippon X."/>
            <person name="Roussel E.G."/>
        </authorList>
    </citation>
    <scope>NUCLEOTIDE SEQUENCE [LARGE SCALE GENOMIC DNA]</scope>
    <source>
        <strain evidence="10 11">MO1340</strain>
    </source>
</reference>
<sequence>MKVDKMLKKDYLKNWDKEYFWHPFTQMKVYREEENIIIERGEGVYIYDIDGNRYIDGVASLWCNVHGHNHPKLNRALESQLKKIAHFTTLGASNVPATVFAKNLVDITPPKLTKVFYSEDGSEAMEIAIKIAYHYWHNRGEKQKTKFVTLSEAYHGDTIGSVSVGGINIFHEKYRPLLFDVYKMPSPYLEAVKKVGREKALEYGTTKMLIEEVEDFIFRNHQEIAGFVLEAGVQGAAGILPFPKGYLKEIRRICDEYNILMIVDEVATGFGRTGYMFACEKEGVEPDIMALGKGITGGYLPLAATLVTDEIFDQFLGEFGEAKHFYHGHTYTGNPLACSVAVANLEVFEEEQTLKKLQPKIKLLEERLKEFWDLKHVGDVRQYGFMAGIELVKDKKTKEPFPYGERTGFKVANYMIKKGVWVRPLGDVMVIMPPLVISEDELNYLIDVMKEGIQNLK</sequence>
<dbReference type="GO" id="GO:0004015">
    <property type="term" value="F:adenosylmethionine-8-amino-7-oxononanoate transaminase activity"/>
    <property type="evidence" value="ECO:0007669"/>
    <property type="project" value="UniProtKB-EC"/>
</dbReference>
<dbReference type="InterPro" id="IPR015424">
    <property type="entry name" value="PyrdxlP-dep_Trfase"/>
</dbReference>
<evidence type="ECO:0000256" key="3">
    <source>
        <dbReference type="ARBA" id="ARBA00022576"/>
    </source>
</evidence>
<evidence type="ECO:0000256" key="8">
    <source>
        <dbReference type="ARBA" id="ARBA00048449"/>
    </source>
</evidence>
<dbReference type="InterPro" id="IPR015421">
    <property type="entry name" value="PyrdxlP-dep_Trfase_major"/>
</dbReference>
<evidence type="ECO:0000256" key="7">
    <source>
        <dbReference type="ARBA" id="ARBA00022898"/>
    </source>
</evidence>
<dbReference type="Proteomes" id="UP000772812">
    <property type="component" value="Unassembled WGS sequence"/>
</dbReference>
<dbReference type="EMBL" id="JAACYA010000001">
    <property type="protein sequence ID" value="MBK3331748.1"/>
    <property type="molecule type" value="Genomic_DNA"/>
</dbReference>
<keyword evidence="6 9" id="KW-0093">Biotin biosynthesis</keyword>
<dbReference type="Gene3D" id="3.90.1150.10">
    <property type="entry name" value="Aspartate Aminotransferase, domain 1"/>
    <property type="match status" value="1"/>
</dbReference>
<dbReference type="HAMAP" id="MF_00834">
    <property type="entry name" value="BioA"/>
    <property type="match status" value="1"/>
</dbReference>
<dbReference type="PANTHER" id="PTHR42684:SF17">
    <property type="entry name" value="ADENOSYLMETHIONINE-8-AMINO-7-OXONONANOATE AMINOTRANSFERASE"/>
    <property type="match status" value="1"/>
</dbReference>
<keyword evidence="4 9" id="KW-0808">Transferase</keyword>
<dbReference type="SUPFAM" id="SSF53383">
    <property type="entry name" value="PLP-dependent transferases"/>
    <property type="match status" value="1"/>
</dbReference>
<dbReference type="EC" id="2.6.1.62" evidence="9"/>